<dbReference type="InterPro" id="IPR010957">
    <property type="entry name" value="G/b/e-P-prot_chorismate_mutase"/>
</dbReference>
<feature type="domain" description="ACT" evidence="21">
    <location>
        <begin position="282"/>
        <end position="359"/>
    </location>
</feature>
<keyword evidence="9" id="KW-0963">Cytoplasm</keyword>
<dbReference type="EC" id="5.4.99.5" evidence="6"/>
<dbReference type="NCBIfam" id="NF008865">
    <property type="entry name" value="PRK11898.1"/>
    <property type="match status" value="1"/>
</dbReference>
<evidence type="ECO:0000259" key="20">
    <source>
        <dbReference type="PROSITE" id="PS51171"/>
    </source>
</evidence>
<dbReference type="PROSITE" id="PS51171">
    <property type="entry name" value="PREPHENATE_DEHYDR_3"/>
    <property type="match status" value="1"/>
</dbReference>
<evidence type="ECO:0000256" key="13">
    <source>
        <dbReference type="ARBA" id="ARBA00023235"/>
    </source>
</evidence>
<sequence length="361" mass="39610">MDNTLLARLQPLRQRIDDIDDQILQLLNERARAAQAIGDIKKEFDVDGPVLKPEREADIIRSLQARNHGPFTAEAIDAVWTQIISTCRGLESVLTVAYLGPQGSFSEQAAFEHFGHAIEPVRCDSFDEVFRAVEAGQADVGVVPVENSTEGAVNRTLDLLLNSPLKIIGERSIKIHHNLLTKSGTMDGVTRIVAHPQALAQCRDWLTRHYPNIKLDAAASNSEAARMAANDPTVAAIAGDHAAHAWELQAVASGIQDDPQNRTRFLAVGKIETLPTGDDQTSIILAVPNRAGAVYTMLAPLAGNGVSMTRFESRPARTGQWEYYFYVDMLGHRNDPKVAKALGELKKEVAFFKELGSYPRQ</sequence>
<dbReference type="SUPFAM" id="SSF53850">
    <property type="entry name" value="Periplasmic binding protein-like II"/>
    <property type="match status" value="1"/>
</dbReference>
<dbReference type="Gene3D" id="3.30.70.260">
    <property type="match status" value="1"/>
</dbReference>
<keyword evidence="12" id="KW-0584">Phenylalanine biosynthesis</keyword>
<dbReference type="Pfam" id="PF00800">
    <property type="entry name" value="PDT"/>
    <property type="match status" value="1"/>
</dbReference>
<evidence type="ECO:0000256" key="9">
    <source>
        <dbReference type="ARBA" id="ARBA00022490"/>
    </source>
</evidence>
<dbReference type="InterPro" id="IPR036979">
    <property type="entry name" value="CM_dom_sf"/>
</dbReference>
<evidence type="ECO:0000256" key="16">
    <source>
        <dbReference type="ARBA" id="ARBA00031175"/>
    </source>
</evidence>
<evidence type="ECO:0000256" key="4">
    <source>
        <dbReference type="ARBA" id="ARBA00004741"/>
    </source>
</evidence>
<keyword evidence="23" id="KW-1185">Reference proteome</keyword>
<evidence type="ECO:0000256" key="11">
    <source>
        <dbReference type="ARBA" id="ARBA00023141"/>
    </source>
</evidence>
<dbReference type="RefSeq" id="WP_165279514.1">
    <property type="nucleotide sequence ID" value="NZ_JAUZQE010000004.1"/>
</dbReference>
<keyword evidence="13" id="KW-0413">Isomerase</keyword>
<evidence type="ECO:0000256" key="10">
    <source>
        <dbReference type="ARBA" id="ARBA00022605"/>
    </source>
</evidence>
<evidence type="ECO:0000256" key="8">
    <source>
        <dbReference type="ARBA" id="ARBA00014401"/>
    </source>
</evidence>
<proteinExistence type="predicted"/>
<evidence type="ECO:0000256" key="15">
    <source>
        <dbReference type="ARBA" id="ARBA00023268"/>
    </source>
</evidence>
<keyword evidence="11" id="KW-0057">Aromatic amino acid biosynthesis</keyword>
<dbReference type="PROSITE" id="PS51671">
    <property type="entry name" value="ACT"/>
    <property type="match status" value="1"/>
</dbReference>
<dbReference type="CDD" id="cd13630">
    <property type="entry name" value="PBP2_PDT_1"/>
    <property type="match status" value="1"/>
</dbReference>
<dbReference type="InterPro" id="IPR002912">
    <property type="entry name" value="ACT_dom"/>
</dbReference>
<name>A0ABU1D337_9BURK</name>
<accession>A0ABU1D337</accession>
<evidence type="ECO:0000256" key="14">
    <source>
        <dbReference type="ARBA" id="ARBA00023239"/>
    </source>
</evidence>
<evidence type="ECO:0000256" key="18">
    <source>
        <dbReference type="ARBA" id="ARBA00047848"/>
    </source>
</evidence>
<evidence type="ECO:0000256" key="2">
    <source>
        <dbReference type="ARBA" id="ARBA00002364"/>
    </source>
</evidence>
<feature type="domain" description="Chorismate mutase" evidence="19">
    <location>
        <begin position="3"/>
        <end position="95"/>
    </location>
</feature>
<dbReference type="InterPro" id="IPR001086">
    <property type="entry name" value="Preph_deHydtase"/>
</dbReference>
<comment type="pathway">
    <text evidence="4">Amino-acid biosynthesis; L-phenylalanine biosynthesis; phenylpyruvate from prephenate: step 1/1.</text>
</comment>
<dbReference type="InterPro" id="IPR045865">
    <property type="entry name" value="ACT-like_dom_sf"/>
</dbReference>
<evidence type="ECO:0000313" key="22">
    <source>
        <dbReference type="EMBL" id="MDR4124850.1"/>
    </source>
</evidence>
<dbReference type="SUPFAM" id="SSF55021">
    <property type="entry name" value="ACT-like"/>
    <property type="match status" value="1"/>
</dbReference>
<organism evidence="22 23">
    <name type="scientific">Yanghanlia caeni</name>
    <dbReference type="NCBI Taxonomy" id="3064283"/>
    <lineage>
        <taxon>Bacteria</taxon>
        <taxon>Pseudomonadati</taxon>
        <taxon>Pseudomonadota</taxon>
        <taxon>Betaproteobacteria</taxon>
        <taxon>Burkholderiales</taxon>
        <taxon>Alcaligenaceae</taxon>
        <taxon>Yanghanlia</taxon>
    </lineage>
</organism>
<dbReference type="PANTHER" id="PTHR21022:SF19">
    <property type="entry name" value="PREPHENATE DEHYDRATASE-RELATED"/>
    <property type="match status" value="1"/>
</dbReference>
<feature type="domain" description="Prephenate dehydratase" evidence="20">
    <location>
        <begin position="95"/>
        <end position="270"/>
    </location>
</feature>
<dbReference type="Pfam" id="PF01842">
    <property type="entry name" value="ACT"/>
    <property type="match status" value="1"/>
</dbReference>
<dbReference type="EMBL" id="JAUZQE010000004">
    <property type="protein sequence ID" value="MDR4124850.1"/>
    <property type="molecule type" value="Genomic_DNA"/>
</dbReference>
<comment type="function">
    <text evidence="2">Catalyzes the Claisen rearrangement of chorismate to prephenate and the decarboxylation/dehydration of prephenate to phenylpyruvate.</text>
</comment>
<dbReference type="Proteomes" id="UP001232156">
    <property type="component" value="Unassembled WGS sequence"/>
</dbReference>
<dbReference type="EC" id="4.2.1.51" evidence="7"/>
<dbReference type="PROSITE" id="PS00858">
    <property type="entry name" value="PREPHENATE_DEHYDR_2"/>
    <property type="match status" value="1"/>
</dbReference>
<comment type="subcellular location">
    <subcellularLocation>
        <location evidence="3">Cytoplasm</location>
    </subcellularLocation>
</comment>
<evidence type="ECO:0000256" key="7">
    <source>
        <dbReference type="ARBA" id="ARBA00013147"/>
    </source>
</evidence>
<gene>
    <name evidence="22" type="primary">pheA</name>
    <name evidence="22" type="ORF">Q8947_02485</name>
</gene>
<comment type="pathway">
    <text evidence="5">Metabolic intermediate biosynthesis; prephenate biosynthesis; prephenate from chorismate: step 1/1.</text>
</comment>
<comment type="caution">
    <text evidence="22">The sequence shown here is derived from an EMBL/GenBank/DDBJ whole genome shotgun (WGS) entry which is preliminary data.</text>
</comment>
<dbReference type="Gene3D" id="3.40.190.10">
    <property type="entry name" value="Periplasmic binding protein-like II"/>
    <property type="match status" value="2"/>
</dbReference>
<dbReference type="InterPro" id="IPR036263">
    <property type="entry name" value="Chorismate_II_sf"/>
</dbReference>
<dbReference type="PROSITE" id="PS51168">
    <property type="entry name" value="CHORISMATE_MUT_2"/>
    <property type="match status" value="1"/>
</dbReference>
<evidence type="ECO:0000259" key="21">
    <source>
        <dbReference type="PROSITE" id="PS51671"/>
    </source>
</evidence>
<dbReference type="PIRSF" id="PIRSF001500">
    <property type="entry name" value="Chor_mut_pdt_Ppr"/>
    <property type="match status" value="1"/>
</dbReference>
<dbReference type="CDD" id="cd04905">
    <property type="entry name" value="ACT_CM-PDT"/>
    <property type="match status" value="1"/>
</dbReference>
<dbReference type="InterPro" id="IPR008242">
    <property type="entry name" value="Chor_mutase/pphenate_deHydtase"/>
</dbReference>
<evidence type="ECO:0000256" key="6">
    <source>
        <dbReference type="ARBA" id="ARBA00012404"/>
    </source>
</evidence>
<protein>
    <recommendedName>
        <fullName evidence="8">Bifunctional chorismate mutase/prephenate dehydratase</fullName>
        <ecNumber evidence="7">4.2.1.51</ecNumber>
        <ecNumber evidence="6">5.4.99.5</ecNumber>
    </recommendedName>
    <alternativeName>
        <fullName evidence="17">Chorismate mutase-prephenate dehydratase</fullName>
    </alternativeName>
    <alternativeName>
        <fullName evidence="16">p-protein</fullName>
    </alternativeName>
</protein>
<keyword evidence="10" id="KW-0028">Amino-acid biosynthesis</keyword>
<dbReference type="GO" id="GO:0004664">
    <property type="term" value="F:prephenate dehydratase activity"/>
    <property type="evidence" value="ECO:0007669"/>
    <property type="project" value="UniProtKB-EC"/>
</dbReference>
<evidence type="ECO:0000256" key="5">
    <source>
        <dbReference type="ARBA" id="ARBA00004817"/>
    </source>
</evidence>
<comment type="catalytic activity">
    <reaction evidence="1">
        <text>chorismate = prephenate</text>
        <dbReference type="Rhea" id="RHEA:13897"/>
        <dbReference type="ChEBI" id="CHEBI:29748"/>
        <dbReference type="ChEBI" id="CHEBI:29934"/>
        <dbReference type="EC" id="5.4.99.5"/>
    </reaction>
</comment>
<comment type="catalytic activity">
    <reaction evidence="18">
        <text>prephenate + H(+) = 3-phenylpyruvate + CO2 + H2O</text>
        <dbReference type="Rhea" id="RHEA:21648"/>
        <dbReference type="ChEBI" id="CHEBI:15377"/>
        <dbReference type="ChEBI" id="CHEBI:15378"/>
        <dbReference type="ChEBI" id="CHEBI:16526"/>
        <dbReference type="ChEBI" id="CHEBI:18005"/>
        <dbReference type="ChEBI" id="CHEBI:29934"/>
        <dbReference type="EC" id="4.2.1.51"/>
    </reaction>
</comment>
<dbReference type="NCBIfam" id="TIGR01807">
    <property type="entry name" value="CM_P2"/>
    <property type="match status" value="1"/>
</dbReference>
<dbReference type="SUPFAM" id="SSF48600">
    <property type="entry name" value="Chorismate mutase II"/>
    <property type="match status" value="1"/>
</dbReference>
<evidence type="ECO:0000256" key="1">
    <source>
        <dbReference type="ARBA" id="ARBA00000824"/>
    </source>
</evidence>
<evidence type="ECO:0000259" key="19">
    <source>
        <dbReference type="PROSITE" id="PS51168"/>
    </source>
</evidence>
<dbReference type="InterPro" id="IPR018528">
    <property type="entry name" value="Preph_deHydtase_CS"/>
</dbReference>
<evidence type="ECO:0000256" key="17">
    <source>
        <dbReference type="ARBA" id="ARBA00031520"/>
    </source>
</evidence>
<evidence type="ECO:0000256" key="12">
    <source>
        <dbReference type="ARBA" id="ARBA00023222"/>
    </source>
</evidence>
<dbReference type="PANTHER" id="PTHR21022">
    <property type="entry name" value="PREPHENATE DEHYDRATASE P PROTEIN"/>
    <property type="match status" value="1"/>
</dbReference>
<dbReference type="SMART" id="SM00830">
    <property type="entry name" value="CM_2"/>
    <property type="match status" value="1"/>
</dbReference>
<keyword evidence="15" id="KW-0511">Multifunctional enzyme</keyword>
<dbReference type="Gene3D" id="1.20.59.10">
    <property type="entry name" value="Chorismate mutase"/>
    <property type="match status" value="1"/>
</dbReference>
<evidence type="ECO:0000256" key="3">
    <source>
        <dbReference type="ARBA" id="ARBA00004496"/>
    </source>
</evidence>
<dbReference type="Pfam" id="PF01817">
    <property type="entry name" value="CM_2"/>
    <property type="match status" value="1"/>
</dbReference>
<dbReference type="InterPro" id="IPR002701">
    <property type="entry name" value="CM_II_prokaryot"/>
</dbReference>
<reference evidence="22 23" key="1">
    <citation type="submission" date="2023-08" db="EMBL/GenBank/DDBJ databases">
        <title>Alcaligenaceae gen. nov., a novel taxon isolated from the sludge of Yixing Pesticide Factory.</title>
        <authorList>
            <person name="Ruan L."/>
        </authorList>
    </citation>
    <scope>NUCLEOTIDE SEQUENCE [LARGE SCALE GENOMIC DNA]</scope>
    <source>
        <strain evidence="22 23">LG-2</strain>
    </source>
</reference>
<evidence type="ECO:0000313" key="23">
    <source>
        <dbReference type="Proteomes" id="UP001232156"/>
    </source>
</evidence>
<keyword evidence="14 22" id="KW-0456">Lyase</keyword>